<keyword evidence="2" id="KW-1185">Reference proteome</keyword>
<accession>A0A448XR65</accession>
<dbReference type="AlphaFoldDB" id="A0A448XR65"/>
<evidence type="ECO:0000313" key="1">
    <source>
        <dbReference type="EMBL" id="VEL42903.1"/>
    </source>
</evidence>
<proteinExistence type="predicted"/>
<reference evidence="1" key="1">
    <citation type="submission" date="2018-11" db="EMBL/GenBank/DDBJ databases">
        <authorList>
            <consortium name="Pathogen Informatics"/>
        </authorList>
    </citation>
    <scope>NUCLEOTIDE SEQUENCE</scope>
</reference>
<dbReference type="EMBL" id="CAAALY010277434">
    <property type="protein sequence ID" value="VEL42903.1"/>
    <property type="molecule type" value="Genomic_DNA"/>
</dbReference>
<sequence length="110" mass="12004">MRTGSSDRVDIDPDLSSTSEILTTGSINDSSNLLVDICKAVGLMRSRARFIRRRLPNNIQEHPLIFGPEVAANIELALRLLGDTVLILYGAVVNAAQMASNQTVFLGLFF</sequence>
<gene>
    <name evidence="1" type="ORF">PXEA_LOCUS36343</name>
</gene>
<protein>
    <submittedName>
        <fullName evidence="1">Uncharacterized protein</fullName>
    </submittedName>
</protein>
<organism evidence="1 2">
    <name type="scientific">Protopolystoma xenopodis</name>
    <dbReference type="NCBI Taxonomy" id="117903"/>
    <lineage>
        <taxon>Eukaryota</taxon>
        <taxon>Metazoa</taxon>
        <taxon>Spiralia</taxon>
        <taxon>Lophotrochozoa</taxon>
        <taxon>Platyhelminthes</taxon>
        <taxon>Monogenea</taxon>
        <taxon>Polyopisthocotylea</taxon>
        <taxon>Polystomatidea</taxon>
        <taxon>Polystomatidae</taxon>
        <taxon>Protopolystoma</taxon>
    </lineage>
</organism>
<evidence type="ECO:0000313" key="2">
    <source>
        <dbReference type="Proteomes" id="UP000784294"/>
    </source>
</evidence>
<dbReference type="Proteomes" id="UP000784294">
    <property type="component" value="Unassembled WGS sequence"/>
</dbReference>
<name>A0A448XR65_9PLAT</name>
<comment type="caution">
    <text evidence="1">The sequence shown here is derived from an EMBL/GenBank/DDBJ whole genome shotgun (WGS) entry which is preliminary data.</text>
</comment>